<dbReference type="Pfam" id="PF13640">
    <property type="entry name" value="2OG-FeII_Oxy_3"/>
    <property type="match status" value="1"/>
</dbReference>
<comment type="cofactor">
    <cofactor evidence="1">
        <name>L-ascorbate</name>
        <dbReference type="ChEBI" id="CHEBI:38290"/>
    </cofactor>
</comment>
<dbReference type="Proteomes" id="UP000192758">
    <property type="component" value="Unassembled WGS sequence"/>
</dbReference>
<protein>
    <submittedName>
        <fullName evidence="7">Ogfod1</fullName>
    </submittedName>
</protein>
<proteinExistence type="predicted"/>
<comment type="caution">
    <text evidence="7">The sequence shown here is derived from an EMBL/GenBank/DDBJ whole genome shotgun (WGS) entry which is preliminary data.</text>
</comment>
<reference evidence="7 8" key="1">
    <citation type="journal article" date="2017" name="Environ. Microbiol.">
        <title>Decay of the glycolytic pathway and adaptation to intranuclear parasitism within Enterocytozoonidae microsporidia.</title>
        <authorList>
            <person name="Wiredu Boakye D."/>
            <person name="Jaroenlak P."/>
            <person name="Prachumwat A."/>
            <person name="Williams T.A."/>
            <person name="Bateman K.S."/>
            <person name="Itsathitphaisarn O."/>
            <person name="Sritunyalucksana K."/>
            <person name="Paszkiewicz K.H."/>
            <person name="Moore K.A."/>
            <person name="Stentiford G.D."/>
            <person name="Williams B.A."/>
        </authorList>
    </citation>
    <scope>NUCLEOTIDE SEQUENCE [LARGE SCALE GENOMIC DNA]</scope>
    <source>
        <strain evidence="7 8">TH1</strain>
    </source>
</reference>
<dbReference type="InterPro" id="IPR051842">
    <property type="entry name" value="uS12_prolyl_hydroxylase"/>
</dbReference>
<dbReference type="GO" id="GO:0051213">
    <property type="term" value="F:dioxygenase activity"/>
    <property type="evidence" value="ECO:0007669"/>
    <property type="project" value="UniProtKB-KW"/>
</dbReference>
<dbReference type="GO" id="GO:0016705">
    <property type="term" value="F:oxidoreductase activity, acting on paired donors, with incorporation or reduction of molecular oxygen"/>
    <property type="evidence" value="ECO:0007669"/>
    <property type="project" value="InterPro"/>
</dbReference>
<name>A0A1W0E9A2_9MICR</name>
<evidence type="ECO:0000256" key="2">
    <source>
        <dbReference type="ARBA" id="ARBA00022723"/>
    </source>
</evidence>
<dbReference type="PROSITE" id="PS51471">
    <property type="entry name" value="FE2OG_OXY"/>
    <property type="match status" value="1"/>
</dbReference>
<dbReference type="SMART" id="SM00702">
    <property type="entry name" value="P4Hc"/>
    <property type="match status" value="1"/>
</dbReference>
<keyword evidence="5" id="KW-0408">Iron</keyword>
<dbReference type="AlphaFoldDB" id="A0A1W0E9A2"/>
<organism evidence="7 8">
    <name type="scientific">Ecytonucleospora hepatopenaei</name>
    <dbReference type="NCBI Taxonomy" id="646526"/>
    <lineage>
        <taxon>Eukaryota</taxon>
        <taxon>Fungi</taxon>
        <taxon>Fungi incertae sedis</taxon>
        <taxon>Microsporidia</taxon>
        <taxon>Enterocytozoonidae</taxon>
        <taxon>Ecytonucleospora</taxon>
    </lineage>
</organism>
<dbReference type="EMBL" id="MNPJ01000001">
    <property type="protein sequence ID" value="OQS55821.1"/>
    <property type="molecule type" value="Genomic_DNA"/>
</dbReference>
<accession>A0A1W0E9A2</accession>
<dbReference type="PANTHER" id="PTHR12117:SF0">
    <property type="entry name" value="PROLYL 3-HYDROXYLASE OGFOD1"/>
    <property type="match status" value="1"/>
</dbReference>
<keyword evidence="2" id="KW-0479">Metal-binding</keyword>
<gene>
    <name evidence="7" type="primary">ogfod1</name>
    <name evidence="7" type="ORF">EHP00_363</name>
</gene>
<dbReference type="VEuPathDB" id="MicrosporidiaDB:EHP00_363"/>
<keyword evidence="3" id="KW-0223">Dioxygenase</keyword>
<dbReference type="GO" id="GO:0031418">
    <property type="term" value="F:L-ascorbic acid binding"/>
    <property type="evidence" value="ECO:0007669"/>
    <property type="project" value="InterPro"/>
</dbReference>
<keyword evidence="8" id="KW-1185">Reference proteome</keyword>
<evidence type="ECO:0000256" key="1">
    <source>
        <dbReference type="ARBA" id="ARBA00001961"/>
    </source>
</evidence>
<sequence length="340" mass="40346">MSFIQNPFEHIVIDNFLEENDFKEVENIYKSQQFKLLSTDLFRFLQTNEINLLLENFLSKLDRAVFYEFKKEKDTYYTCFASFYREGDFLLCHDDCIDFREYAFTFYLDDFDSGELVLYDNDCLTEAKRIEVRKNRIVVFKVGKSSFHEVKKCIKDGRRSITGWLNCKERTFNTKEEKRKLPGLNSNLEFLEVADIKPFLSGNEKLMEISLDQFNDLFEHKGETLKGPLVDRKTFLIDMSVNYAFKFNGLELIYYELVHVTDDCYILGNDIVNEVENVIDGFYFFDDCKNLIKYTEDSNIVLSLDATKETLVLFKRNKESLYIENNEKNASFIHMIYKEI</sequence>
<evidence type="ECO:0000256" key="4">
    <source>
        <dbReference type="ARBA" id="ARBA00023002"/>
    </source>
</evidence>
<evidence type="ECO:0000259" key="6">
    <source>
        <dbReference type="PROSITE" id="PS51471"/>
    </source>
</evidence>
<dbReference type="InterPro" id="IPR005123">
    <property type="entry name" value="Oxoglu/Fe-dep_dioxygenase_dom"/>
</dbReference>
<feature type="domain" description="Fe2OG dioxygenase" evidence="6">
    <location>
        <begin position="75"/>
        <end position="167"/>
    </location>
</feature>
<evidence type="ECO:0000256" key="5">
    <source>
        <dbReference type="ARBA" id="ARBA00023004"/>
    </source>
</evidence>
<dbReference type="Gene3D" id="2.60.120.620">
    <property type="entry name" value="q2cbj1_9rhob like domain"/>
    <property type="match status" value="1"/>
</dbReference>
<dbReference type="STRING" id="646526.A0A1W0E9A2"/>
<evidence type="ECO:0000313" key="7">
    <source>
        <dbReference type="EMBL" id="OQS55821.1"/>
    </source>
</evidence>
<dbReference type="OrthoDB" id="430522at2759"/>
<evidence type="ECO:0000313" key="8">
    <source>
        <dbReference type="Proteomes" id="UP000192758"/>
    </source>
</evidence>
<dbReference type="GO" id="GO:0005506">
    <property type="term" value="F:iron ion binding"/>
    <property type="evidence" value="ECO:0007669"/>
    <property type="project" value="InterPro"/>
</dbReference>
<dbReference type="PANTHER" id="PTHR12117">
    <property type="entry name" value="HISTONE ACETYLTRANSFERASE COMPLEX"/>
    <property type="match status" value="1"/>
</dbReference>
<dbReference type="InterPro" id="IPR006620">
    <property type="entry name" value="Pro_4_hyd_alph"/>
</dbReference>
<evidence type="ECO:0000256" key="3">
    <source>
        <dbReference type="ARBA" id="ARBA00022964"/>
    </source>
</evidence>
<dbReference type="InterPro" id="IPR044862">
    <property type="entry name" value="Pro_4_hyd_alph_FE2OG_OXY"/>
</dbReference>
<keyword evidence="4" id="KW-0560">Oxidoreductase</keyword>